<feature type="domain" description="Dynamin-type G" evidence="5">
    <location>
        <begin position="101"/>
        <end position="394"/>
    </location>
</feature>
<evidence type="ECO:0000313" key="7">
    <source>
        <dbReference type="Proteomes" id="UP001153618"/>
    </source>
</evidence>
<dbReference type="OrthoDB" id="415706at2759"/>
<evidence type="ECO:0000256" key="2">
    <source>
        <dbReference type="ARBA" id="ARBA00023134"/>
    </source>
</evidence>
<dbReference type="Pfam" id="PF01031">
    <property type="entry name" value="Dynamin_M"/>
    <property type="match status" value="1"/>
</dbReference>
<dbReference type="SMART" id="SM00053">
    <property type="entry name" value="DYNc"/>
    <property type="match status" value="1"/>
</dbReference>
<dbReference type="InterPro" id="IPR001401">
    <property type="entry name" value="Dynamin_GTPase"/>
</dbReference>
<dbReference type="GO" id="GO:0016559">
    <property type="term" value="P:peroxisome fission"/>
    <property type="evidence" value="ECO:0007669"/>
    <property type="project" value="TreeGrafter"/>
</dbReference>
<keyword evidence="1" id="KW-0547">Nucleotide-binding</keyword>
<dbReference type="PANTHER" id="PTHR11566">
    <property type="entry name" value="DYNAMIN"/>
    <property type="match status" value="1"/>
</dbReference>
<dbReference type="GO" id="GO:0003924">
    <property type="term" value="F:GTPase activity"/>
    <property type="evidence" value="ECO:0007669"/>
    <property type="project" value="InterPro"/>
</dbReference>
<dbReference type="InterPro" id="IPR045063">
    <property type="entry name" value="Dynamin_N"/>
</dbReference>
<keyword evidence="3" id="KW-1133">Transmembrane helix</keyword>
<dbReference type="SUPFAM" id="SSF52540">
    <property type="entry name" value="P-loop containing nucleoside triphosphate hydrolases"/>
    <property type="match status" value="1"/>
</dbReference>
<organism evidence="6 7">
    <name type="scientific">Penicillium olsonii</name>
    <dbReference type="NCBI Taxonomy" id="99116"/>
    <lineage>
        <taxon>Eukaryota</taxon>
        <taxon>Fungi</taxon>
        <taxon>Dikarya</taxon>
        <taxon>Ascomycota</taxon>
        <taxon>Pezizomycotina</taxon>
        <taxon>Eurotiomycetes</taxon>
        <taxon>Eurotiomycetidae</taxon>
        <taxon>Eurotiales</taxon>
        <taxon>Aspergillaceae</taxon>
        <taxon>Penicillium</taxon>
    </lineage>
</organism>
<protein>
    <submittedName>
        <fullName evidence="6">Uncharacterized protein</fullName>
    </submittedName>
</protein>
<dbReference type="InterPro" id="IPR027417">
    <property type="entry name" value="P-loop_NTPase"/>
</dbReference>
<dbReference type="AlphaFoldDB" id="A0A9W4MUK8"/>
<evidence type="ECO:0000256" key="3">
    <source>
        <dbReference type="SAM" id="Phobius"/>
    </source>
</evidence>
<evidence type="ECO:0000313" key="6">
    <source>
        <dbReference type="EMBL" id="CAG8112259.1"/>
    </source>
</evidence>
<keyword evidence="3" id="KW-0812">Transmembrane</keyword>
<keyword evidence="2" id="KW-0342">GTP-binding</keyword>
<dbReference type="GO" id="GO:0005525">
    <property type="term" value="F:GTP binding"/>
    <property type="evidence" value="ECO:0007669"/>
    <property type="project" value="InterPro"/>
</dbReference>
<dbReference type="GO" id="GO:0048312">
    <property type="term" value="P:intracellular distribution of mitochondria"/>
    <property type="evidence" value="ECO:0007669"/>
    <property type="project" value="TreeGrafter"/>
</dbReference>
<feature type="transmembrane region" description="Helical" evidence="3">
    <location>
        <begin position="12"/>
        <end position="32"/>
    </location>
</feature>
<dbReference type="GO" id="GO:0005874">
    <property type="term" value="C:microtubule"/>
    <property type="evidence" value="ECO:0007669"/>
    <property type="project" value="TreeGrafter"/>
</dbReference>
<sequence length="781" mass="88091">MPQELSPLGVGPLTLSLSLPFLLLFFSSSLPLPHYSLLSLQAPIAQATWTVFILPSIFILSHILDPNMAIKEPTSLAGQALADSALLQKIDKLFECNVGEYVDLPQLVVVGDQSSGKSSVLEGLTKVNFPRDSGLCTRFATKITFRRDLSIPQREISASIVPSAQVDEDERHKLQAWKAADLQSLSPQEFSKMMHEVHEQMGISTQDGDKKPTFSNHVLQIDIRGPEESHLSVIDVPGIFKNTASGRTTKEDIALVRNMALEYMRKSRSIMLAVVPGNVDIATQEIIELTHDEDPEELRTLKILTKPDLVDKGAEHKIVELINDGNAQGQLGWILVRNLSQQDMNDGNVDRDNAEAAFRQSLPWSQVPLENYGIKALKVRLQELLTANVRRQFSKVRDEITKKLQETKEALDSLGDQRDTPQRQRRILLEMAAAFQDITVHAITTNYGAHKIFDSDEHTRLATLIATRNSEFSADVAVAGHTYDFGSPFKDKLPHVLPSKENTKQSRKHIRDLEDNDIREILVESQPVQLPHKYGILPWVKEVYEGGRGFEIGTFNHNILSTLMKKQTVNWPTIAWGYISDIISYVHLFIQTVIRKICKNSQICANILSMLREGLLKNYSRAVSMVDFLLDIEREGTLVTLNHYLNDNLEKCRQKRLLEQVSPKSLDDCSHGRVVRLADVATQHHMSNVDHTVQDIHDILESYYKVARKRFVDNVCMQAVDHYLISGPETPMKLFSSTWISDLSNEELDDIAGEDMGSKRKRRQLKKKIKDLEAGKKVVLG</sequence>
<evidence type="ECO:0000259" key="5">
    <source>
        <dbReference type="PROSITE" id="PS51718"/>
    </source>
</evidence>
<dbReference type="PROSITE" id="PS51718">
    <property type="entry name" value="G_DYNAMIN_2"/>
    <property type="match status" value="1"/>
</dbReference>
<keyword evidence="7" id="KW-1185">Reference proteome</keyword>
<comment type="caution">
    <text evidence="6">The sequence shown here is derived from an EMBL/GenBank/DDBJ whole genome shotgun (WGS) entry which is preliminary data.</text>
</comment>
<dbReference type="PANTHER" id="PTHR11566:SF215">
    <property type="entry name" value="DYNAMIN GTPASE"/>
    <property type="match status" value="1"/>
</dbReference>
<evidence type="ECO:0000256" key="1">
    <source>
        <dbReference type="ARBA" id="ARBA00022741"/>
    </source>
</evidence>
<reference evidence="6" key="1">
    <citation type="submission" date="2021-07" db="EMBL/GenBank/DDBJ databases">
        <authorList>
            <person name="Branca A.L. A."/>
        </authorList>
    </citation>
    <scope>NUCLEOTIDE SEQUENCE</scope>
</reference>
<dbReference type="EMBL" id="CAJVOS010000026">
    <property type="protein sequence ID" value="CAG8112259.1"/>
    <property type="molecule type" value="Genomic_DNA"/>
</dbReference>
<dbReference type="GO" id="GO:0005739">
    <property type="term" value="C:mitochondrion"/>
    <property type="evidence" value="ECO:0007669"/>
    <property type="project" value="TreeGrafter"/>
</dbReference>
<feature type="domain" description="GED" evidence="4">
    <location>
        <begin position="693"/>
        <end position="781"/>
    </location>
</feature>
<keyword evidence="3" id="KW-0472">Membrane</keyword>
<dbReference type="PROSITE" id="PS51388">
    <property type="entry name" value="GED"/>
    <property type="match status" value="1"/>
</dbReference>
<gene>
    <name evidence="6" type="ORF">POLS_LOCUS4990</name>
</gene>
<feature type="transmembrane region" description="Helical" evidence="3">
    <location>
        <begin position="44"/>
        <end position="64"/>
    </location>
</feature>
<accession>A0A9W4MUK8</accession>
<dbReference type="PRINTS" id="PR00195">
    <property type="entry name" value="DYNAMIN"/>
</dbReference>
<name>A0A9W4MUK8_PENOL</name>
<dbReference type="Gene3D" id="3.40.50.300">
    <property type="entry name" value="P-loop containing nucleotide triphosphate hydrolases"/>
    <property type="match status" value="1"/>
</dbReference>
<dbReference type="InterPro" id="IPR022812">
    <property type="entry name" value="Dynamin"/>
</dbReference>
<proteinExistence type="predicted"/>
<dbReference type="InterPro" id="IPR020850">
    <property type="entry name" value="GED_dom"/>
</dbReference>
<dbReference type="GO" id="GO:0006897">
    <property type="term" value="P:endocytosis"/>
    <property type="evidence" value="ECO:0007669"/>
    <property type="project" value="TreeGrafter"/>
</dbReference>
<evidence type="ECO:0000259" key="4">
    <source>
        <dbReference type="PROSITE" id="PS51388"/>
    </source>
</evidence>
<dbReference type="GO" id="GO:0000266">
    <property type="term" value="P:mitochondrial fission"/>
    <property type="evidence" value="ECO:0007669"/>
    <property type="project" value="TreeGrafter"/>
</dbReference>
<dbReference type="Proteomes" id="UP001153618">
    <property type="component" value="Unassembled WGS sequence"/>
</dbReference>
<dbReference type="FunFam" id="3.40.50.300:FF:001425">
    <property type="entry name" value="Dynamin GTPase, putative"/>
    <property type="match status" value="1"/>
</dbReference>
<dbReference type="GO" id="GO:0008017">
    <property type="term" value="F:microtubule binding"/>
    <property type="evidence" value="ECO:0007669"/>
    <property type="project" value="TreeGrafter"/>
</dbReference>
<dbReference type="CDD" id="cd08771">
    <property type="entry name" value="DLP_1"/>
    <property type="match status" value="1"/>
</dbReference>
<dbReference type="GO" id="GO:0016020">
    <property type="term" value="C:membrane"/>
    <property type="evidence" value="ECO:0007669"/>
    <property type="project" value="TreeGrafter"/>
</dbReference>
<dbReference type="Pfam" id="PF00350">
    <property type="entry name" value="Dynamin_N"/>
    <property type="match status" value="1"/>
</dbReference>
<dbReference type="Gene3D" id="1.20.120.1240">
    <property type="entry name" value="Dynamin, middle domain"/>
    <property type="match status" value="1"/>
</dbReference>
<dbReference type="InterPro" id="IPR030381">
    <property type="entry name" value="G_DYNAMIN_dom"/>
</dbReference>
<dbReference type="InterPro" id="IPR000375">
    <property type="entry name" value="Dynamin_stalk"/>
</dbReference>